<feature type="region of interest" description="Disordered" evidence="7">
    <location>
        <begin position="617"/>
        <end position="734"/>
    </location>
</feature>
<feature type="compositionally biased region" description="Low complexity" evidence="7">
    <location>
        <begin position="617"/>
        <end position="627"/>
    </location>
</feature>
<keyword evidence="4" id="KW-0804">Transcription</keyword>
<feature type="compositionally biased region" description="Polar residues" evidence="7">
    <location>
        <begin position="651"/>
        <end position="661"/>
    </location>
</feature>
<dbReference type="InterPro" id="IPR000253">
    <property type="entry name" value="FHA_dom"/>
</dbReference>
<dbReference type="RefSeq" id="XP_022095445.1">
    <property type="nucleotide sequence ID" value="XM_022239753.1"/>
</dbReference>
<keyword evidence="3 6" id="KW-0238">DNA-binding</keyword>
<evidence type="ECO:0000256" key="2">
    <source>
        <dbReference type="ARBA" id="ARBA00023015"/>
    </source>
</evidence>
<organism evidence="10 11">
    <name type="scientific">Acanthaster planci</name>
    <name type="common">Crown-of-thorns starfish</name>
    <dbReference type="NCBI Taxonomy" id="133434"/>
    <lineage>
        <taxon>Eukaryota</taxon>
        <taxon>Metazoa</taxon>
        <taxon>Echinodermata</taxon>
        <taxon>Eleutherozoa</taxon>
        <taxon>Asterozoa</taxon>
        <taxon>Asteroidea</taxon>
        <taxon>Valvatacea</taxon>
        <taxon>Valvatida</taxon>
        <taxon>Acanthasteridae</taxon>
        <taxon>Acanthaster</taxon>
    </lineage>
</organism>
<dbReference type="Proteomes" id="UP000694845">
    <property type="component" value="Unplaced"/>
</dbReference>
<dbReference type="Pfam" id="PF00498">
    <property type="entry name" value="FHA"/>
    <property type="match status" value="1"/>
</dbReference>
<feature type="region of interest" description="Disordered" evidence="7">
    <location>
        <begin position="555"/>
        <end position="585"/>
    </location>
</feature>
<evidence type="ECO:0000259" key="8">
    <source>
        <dbReference type="PROSITE" id="PS50006"/>
    </source>
</evidence>
<dbReference type="InterPro" id="IPR030456">
    <property type="entry name" value="TF_fork_head_CS_2"/>
</dbReference>
<comment type="subcellular location">
    <subcellularLocation>
        <location evidence="1 6">Nucleus</location>
    </subcellularLocation>
</comment>
<evidence type="ECO:0000256" key="3">
    <source>
        <dbReference type="ARBA" id="ARBA00023125"/>
    </source>
</evidence>
<dbReference type="SMART" id="SM00339">
    <property type="entry name" value="FH"/>
    <property type="match status" value="1"/>
</dbReference>
<feature type="region of interest" description="Disordered" evidence="7">
    <location>
        <begin position="450"/>
        <end position="489"/>
    </location>
</feature>
<proteinExistence type="predicted"/>
<dbReference type="SMART" id="SM00240">
    <property type="entry name" value="FHA"/>
    <property type="match status" value="1"/>
</dbReference>
<dbReference type="SUPFAM" id="SSF46785">
    <property type="entry name" value="Winged helix' DNA-binding domain"/>
    <property type="match status" value="1"/>
</dbReference>
<evidence type="ECO:0000256" key="5">
    <source>
        <dbReference type="ARBA" id="ARBA00023242"/>
    </source>
</evidence>
<feature type="domain" description="Fork-head" evidence="9">
    <location>
        <begin position="289"/>
        <end position="384"/>
    </location>
</feature>
<reference evidence="11" key="1">
    <citation type="submission" date="2025-08" db="UniProtKB">
        <authorList>
            <consortium name="RefSeq"/>
        </authorList>
    </citation>
    <scope>IDENTIFICATION</scope>
</reference>
<evidence type="ECO:0000256" key="1">
    <source>
        <dbReference type="ARBA" id="ARBA00004123"/>
    </source>
</evidence>
<dbReference type="GO" id="GO:0000981">
    <property type="term" value="F:DNA-binding transcription factor activity, RNA polymerase II-specific"/>
    <property type="evidence" value="ECO:0007669"/>
    <property type="project" value="TreeGrafter"/>
</dbReference>
<dbReference type="Gene3D" id="1.10.10.10">
    <property type="entry name" value="Winged helix-like DNA-binding domain superfamily/Winged helix DNA-binding domain"/>
    <property type="match status" value="1"/>
</dbReference>
<feature type="compositionally biased region" description="Polar residues" evidence="7">
    <location>
        <begin position="628"/>
        <end position="643"/>
    </location>
</feature>
<dbReference type="PROSITE" id="PS50006">
    <property type="entry name" value="FHA_DOMAIN"/>
    <property type="match status" value="1"/>
</dbReference>
<evidence type="ECO:0000256" key="6">
    <source>
        <dbReference type="PROSITE-ProRule" id="PRU00089"/>
    </source>
</evidence>
<feature type="compositionally biased region" description="Polar residues" evidence="7">
    <location>
        <begin position="470"/>
        <end position="480"/>
    </location>
</feature>
<dbReference type="FunFam" id="1.10.10.10:FF:000030">
    <property type="entry name" value="Forkhead box protein K2"/>
    <property type="match status" value="1"/>
</dbReference>
<evidence type="ECO:0000313" key="10">
    <source>
        <dbReference type="Proteomes" id="UP000694845"/>
    </source>
</evidence>
<evidence type="ECO:0000256" key="4">
    <source>
        <dbReference type="ARBA" id="ARBA00023163"/>
    </source>
</evidence>
<dbReference type="PROSITE" id="PS00658">
    <property type="entry name" value="FORK_HEAD_2"/>
    <property type="match status" value="1"/>
</dbReference>
<dbReference type="InterPro" id="IPR036388">
    <property type="entry name" value="WH-like_DNA-bd_sf"/>
</dbReference>
<evidence type="ECO:0000313" key="11">
    <source>
        <dbReference type="RefSeq" id="XP_022095445.1"/>
    </source>
</evidence>
<dbReference type="FunFam" id="2.60.200.20:FF:000031">
    <property type="entry name" value="Forkhead box protein K1"/>
    <property type="match status" value="1"/>
</dbReference>
<protein>
    <submittedName>
        <fullName evidence="11">Forkhead box protein K2-like isoform X1</fullName>
    </submittedName>
</protein>
<dbReference type="PROSITE" id="PS00657">
    <property type="entry name" value="FORK_HEAD_1"/>
    <property type="match status" value="1"/>
</dbReference>
<feature type="compositionally biased region" description="Polar residues" evidence="7">
    <location>
        <begin position="450"/>
        <end position="462"/>
    </location>
</feature>
<dbReference type="PROSITE" id="PS50039">
    <property type="entry name" value="FORK_HEAD_3"/>
    <property type="match status" value="1"/>
</dbReference>
<gene>
    <name evidence="11" type="primary">LOC110981812</name>
</gene>
<dbReference type="Pfam" id="PF00250">
    <property type="entry name" value="Forkhead"/>
    <property type="match status" value="1"/>
</dbReference>
<dbReference type="KEGG" id="aplc:110981812"/>
<dbReference type="CDD" id="cd22688">
    <property type="entry name" value="FHA_FOXK"/>
    <property type="match status" value="1"/>
</dbReference>
<dbReference type="InterPro" id="IPR001766">
    <property type="entry name" value="Fork_head_dom"/>
</dbReference>
<dbReference type="PANTHER" id="PTHR45881:SF7">
    <property type="entry name" value="CHECKPOINT SUPPRESSOR 1-LIKE, ISOFORM A-RELATED"/>
    <property type="match status" value="1"/>
</dbReference>
<keyword evidence="10" id="KW-1185">Reference proteome</keyword>
<dbReference type="GO" id="GO:0045893">
    <property type="term" value="P:positive regulation of DNA-templated transcription"/>
    <property type="evidence" value="ECO:0007669"/>
    <property type="project" value="UniProtKB-ARBA"/>
</dbReference>
<accession>A0A8B7YSK2</accession>
<sequence>MVLSSVHLNMLFPMHDGIVQVLLRDEVVRCFHMCRPFCRHCEIDCGMATFRQASDNDAWALLALKSAPASPSRVPWMDDGDKGSVIARLEGRDFEFLVRKSRITIGRNSKQGEVDVNMGHSSFISRKHLEIVYENRNFFLNCNGKNGVFVDGVFQRRGAQPLQLPKTCLLRFPSTSIKIMFQALISEQSPPPLMAEPSPIKRKMMPPLKIDIPPAETTFGSPFPSPTGTISAVNSCPTSPRGGTGANSRRNVTPDLQAAALAAAAVSSDDKEGGHSSGNDIGSPKEESKPPYSYAQLIVQAIMSSTDKQLTLSGIYAYITKAYPYYRSADKGWQNSIRHNLSLNRYFIKVPRSQEEPGKGSFWRLDPSSEAKLMEQAYRRRRQRGVPCFRTPFGGVSSSRSAPASPSHTVQYISGIFTPDSLSREGSPAPIPADSGDHAVLDHQRFTQAMQEQVKRSISSPGSPVHPPASFQQQPQSTGAGQPHTAAAGAAVAAALPQVSSGGISTQAPQGGSPFGLALHRMPAHAASVITSAKGYSIPASTAASPVLVPVMTGISNGYQSQPPPREEVSSTDGTGSLKQPLQDKEGYAEDVKQPMVSNSSAISAANNNGSIHQQLHLQLQQQQKQHPTSLPQPKGMVNSSQPAEGASHVVTVSGTYQPPTSVFYRPQQQPPQSQPPPPPPATSSVISSPLVMLATSAAQSHTGSPAKRRMEGIAEEPMEDNRKLVKMEGQQES</sequence>
<dbReference type="GeneID" id="110981812"/>
<dbReference type="OrthoDB" id="691130at2759"/>
<name>A0A8B7YSK2_ACAPL</name>
<evidence type="ECO:0000256" key="7">
    <source>
        <dbReference type="SAM" id="MobiDB-lite"/>
    </source>
</evidence>
<feature type="compositionally biased region" description="Polar residues" evidence="7">
    <location>
        <begin position="226"/>
        <end position="238"/>
    </location>
</feature>
<keyword evidence="2" id="KW-0805">Transcription regulation</keyword>
<dbReference type="GO" id="GO:0000978">
    <property type="term" value="F:RNA polymerase II cis-regulatory region sequence-specific DNA binding"/>
    <property type="evidence" value="ECO:0007669"/>
    <property type="project" value="TreeGrafter"/>
</dbReference>
<keyword evidence="5 6" id="KW-0539">Nucleus</keyword>
<dbReference type="InterPro" id="IPR018122">
    <property type="entry name" value="TF_fork_head_CS_1"/>
</dbReference>
<evidence type="ECO:0000259" key="9">
    <source>
        <dbReference type="PROSITE" id="PS50039"/>
    </source>
</evidence>
<dbReference type="OMA" id="ENDDAWA"/>
<dbReference type="InterPro" id="IPR036390">
    <property type="entry name" value="WH_DNA-bd_sf"/>
</dbReference>
<feature type="compositionally biased region" description="Pro residues" evidence="7">
    <location>
        <begin position="669"/>
        <end position="682"/>
    </location>
</feature>
<dbReference type="PRINTS" id="PR00053">
    <property type="entry name" value="FORKHEAD"/>
</dbReference>
<dbReference type="InterPro" id="IPR008984">
    <property type="entry name" value="SMAD_FHA_dom_sf"/>
</dbReference>
<feature type="domain" description="FHA" evidence="8">
    <location>
        <begin position="103"/>
        <end position="155"/>
    </location>
</feature>
<feature type="DNA-binding region" description="Fork-head" evidence="6">
    <location>
        <begin position="289"/>
        <end position="384"/>
    </location>
</feature>
<dbReference type="GO" id="GO:0005634">
    <property type="term" value="C:nucleus"/>
    <property type="evidence" value="ECO:0007669"/>
    <property type="project" value="UniProtKB-SubCell"/>
</dbReference>
<feature type="compositionally biased region" description="Polar residues" evidence="7">
    <location>
        <begin position="571"/>
        <end position="580"/>
    </location>
</feature>
<dbReference type="AlphaFoldDB" id="A0A8B7YSK2"/>
<dbReference type="Gene3D" id="2.60.200.20">
    <property type="match status" value="1"/>
</dbReference>
<feature type="region of interest" description="Disordered" evidence="7">
    <location>
        <begin position="217"/>
        <end position="290"/>
    </location>
</feature>
<dbReference type="PANTHER" id="PTHR45881">
    <property type="entry name" value="CHECKPOINT SUPPRESSOR 1-LIKE, ISOFORM A-RELATED"/>
    <property type="match status" value="1"/>
</dbReference>
<dbReference type="SUPFAM" id="SSF49879">
    <property type="entry name" value="SMAD/FHA domain"/>
    <property type="match status" value="1"/>
</dbReference>